<evidence type="ECO:0000256" key="2">
    <source>
        <dbReference type="SAM" id="Coils"/>
    </source>
</evidence>
<dbReference type="Gene3D" id="2.40.30.170">
    <property type="match status" value="1"/>
</dbReference>
<gene>
    <name evidence="4" type="primary">cmeA</name>
    <name evidence="4" type="ORF">GCM10008964_03130</name>
</gene>
<dbReference type="PANTHER" id="PTHR30469">
    <property type="entry name" value="MULTIDRUG RESISTANCE PROTEIN MDTA"/>
    <property type="match status" value="1"/>
</dbReference>
<evidence type="ECO:0000256" key="1">
    <source>
        <dbReference type="ARBA" id="ARBA00009477"/>
    </source>
</evidence>
<dbReference type="Proteomes" id="UP001501476">
    <property type="component" value="Unassembled WGS sequence"/>
</dbReference>
<feature type="coiled-coil region" evidence="2">
    <location>
        <begin position="164"/>
        <end position="191"/>
    </location>
</feature>
<evidence type="ECO:0000259" key="3">
    <source>
        <dbReference type="Pfam" id="PF25973"/>
    </source>
</evidence>
<sequence>MKRHFPKIILFILACGILFVTVLVVKHLSAAQANRPMPVQKEPLPSPDVSVMMATPGSYASAVRAFGAASPHFNITLTAQVSGQIDDISQQFESGRRLKKGTLLAQLENSDYQAAVESARQALSSAQVSLLEEQRQGLQALSEWQSSGLEGEPDSDLVLRKPQLAAAKAAVKEAEANLKAAEKDLAQTTIKAPFDALIIERLVSPGSYVQSGTEVATLYSTDHVEISVALSAQEWSNLPSLSVLNSGKWPVTVTSVENSHSWQGYVLRTEQSLNQETRQRSLIIAVDKPLDIEPALFPGTFVEAHIEGRDIAGVWKLPTSALSQRGEVWYVSADNTLKKFSTSPLFSSRGSIYIAPPESLANATVPVLVSPLNSYLEGMAVTAVEVSQS</sequence>
<comment type="caution">
    <text evidence="4">The sequence shown here is derived from an EMBL/GenBank/DDBJ whole genome shotgun (WGS) entry which is preliminary data.</text>
</comment>
<reference evidence="5" key="1">
    <citation type="journal article" date="2019" name="Int. J. Syst. Evol. Microbiol.">
        <title>The Global Catalogue of Microorganisms (GCM) 10K type strain sequencing project: providing services to taxonomists for standard genome sequencing and annotation.</title>
        <authorList>
            <consortium name="The Broad Institute Genomics Platform"/>
            <consortium name="The Broad Institute Genome Sequencing Center for Infectious Disease"/>
            <person name="Wu L."/>
            <person name="Ma J."/>
        </authorList>
    </citation>
    <scope>NUCLEOTIDE SEQUENCE [LARGE SCALE GENOMIC DNA]</scope>
    <source>
        <strain evidence="5">JCM 6886</strain>
    </source>
</reference>
<dbReference type="NCBIfam" id="TIGR01730">
    <property type="entry name" value="RND_mfp"/>
    <property type="match status" value="1"/>
</dbReference>
<keyword evidence="5" id="KW-1185">Reference proteome</keyword>
<accession>A0ABP3CTL3</accession>
<protein>
    <submittedName>
        <fullName evidence="4">Multidrug efflux RND transporter periplasmic adaptor subunit CmeA</fullName>
    </submittedName>
</protein>
<comment type="similarity">
    <text evidence="1">Belongs to the membrane fusion protein (MFP) (TC 8.A.1) family.</text>
</comment>
<name>A0ABP3CTL3_9GAMM</name>
<dbReference type="RefSeq" id="WP_343749498.1">
    <property type="nucleotide sequence ID" value="NZ_BAAADG010000001.1"/>
</dbReference>
<dbReference type="InterPro" id="IPR006143">
    <property type="entry name" value="RND_pump_MFP"/>
</dbReference>
<evidence type="ECO:0000313" key="4">
    <source>
        <dbReference type="EMBL" id="GAA0214917.1"/>
    </source>
</evidence>
<dbReference type="Gene3D" id="2.40.50.100">
    <property type="match status" value="1"/>
</dbReference>
<feature type="domain" description="CzcB-like barrel-sandwich hybrid" evidence="3">
    <location>
        <begin position="77"/>
        <end position="217"/>
    </location>
</feature>
<dbReference type="EMBL" id="BAAADG010000001">
    <property type="protein sequence ID" value="GAA0214917.1"/>
    <property type="molecule type" value="Genomic_DNA"/>
</dbReference>
<proteinExistence type="inferred from homology"/>
<dbReference type="InterPro" id="IPR058647">
    <property type="entry name" value="BSH_CzcB-like"/>
</dbReference>
<evidence type="ECO:0000313" key="5">
    <source>
        <dbReference type="Proteomes" id="UP001501476"/>
    </source>
</evidence>
<keyword evidence="2" id="KW-0175">Coiled coil</keyword>
<dbReference type="Gene3D" id="1.10.287.470">
    <property type="entry name" value="Helix hairpin bin"/>
    <property type="match status" value="1"/>
</dbReference>
<organism evidence="4 5">
    <name type="scientific">Methylophaga marina</name>
    <dbReference type="NCBI Taxonomy" id="45495"/>
    <lineage>
        <taxon>Bacteria</taxon>
        <taxon>Pseudomonadati</taxon>
        <taxon>Pseudomonadota</taxon>
        <taxon>Gammaproteobacteria</taxon>
        <taxon>Thiotrichales</taxon>
        <taxon>Piscirickettsiaceae</taxon>
        <taxon>Methylophaga</taxon>
    </lineage>
</organism>
<dbReference type="SUPFAM" id="SSF111369">
    <property type="entry name" value="HlyD-like secretion proteins"/>
    <property type="match status" value="1"/>
</dbReference>
<dbReference type="Pfam" id="PF25973">
    <property type="entry name" value="BSH_CzcB"/>
    <property type="match status" value="1"/>
</dbReference>